<evidence type="ECO:0000313" key="11">
    <source>
        <dbReference type="Proteomes" id="UP000322110"/>
    </source>
</evidence>
<evidence type="ECO:0000259" key="8">
    <source>
        <dbReference type="Pfam" id="PF03710"/>
    </source>
</evidence>
<dbReference type="PANTHER" id="PTHR30621:SF0">
    <property type="entry name" value="BIFUNCTIONAL GLUTAMINE SYNTHETASE ADENYLYLTRANSFERASE_ADENYLYL-REMOVING ENZYME"/>
    <property type="match status" value="1"/>
</dbReference>
<dbReference type="PANTHER" id="PTHR30621">
    <property type="entry name" value="GLUTAMINE SYNTHETASE ADENYLYLTRANSFERASE"/>
    <property type="match status" value="1"/>
</dbReference>
<dbReference type="InterPro" id="IPR043519">
    <property type="entry name" value="NT_sf"/>
</dbReference>
<gene>
    <name evidence="7" type="primary">glnE</name>
    <name evidence="10" type="ORF">F0Q34_05550</name>
</gene>
<dbReference type="Pfam" id="PF03710">
    <property type="entry name" value="GlnE"/>
    <property type="match status" value="2"/>
</dbReference>
<evidence type="ECO:0000256" key="1">
    <source>
        <dbReference type="ARBA" id="ARBA00022679"/>
    </source>
</evidence>
<feature type="region of interest" description="Adenylyl removase" evidence="7">
    <location>
        <begin position="1"/>
        <end position="462"/>
    </location>
</feature>
<keyword evidence="11" id="KW-1185">Reference proteome</keyword>
<dbReference type="GO" id="GO:0000820">
    <property type="term" value="P:regulation of glutamine family amino acid metabolic process"/>
    <property type="evidence" value="ECO:0007669"/>
    <property type="project" value="UniProtKB-UniRule"/>
</dbReference>
<dbReference type="Pfam" id="PF08335">
    <property type="entry name" value="GlnD_UR_UTase"/>
    <property type="match status" value="2"/>
</dbReference>
<dbReference type="EC" id="2.7.7.89" evidence="7"/>
<dbReference type="Proteomes" id="UP000322110">
    <property type="component" value="Unassembled WGS sequence"/>
</dbReference>
<keyword evidence="1 7" id="KW-0808">Transferase</keyword>
<keyword evidence="4 7" id="KW-0067">ATP-binding</keyword>
<dbReference type="InterPro" id="IPR023057">
    <property type="entry name" value="GlnE"/>
</dbReference>
<dbReference type="GO" id="GO:0000287">
    <property type="term" value="F:magnesium ion binding"/>
    <property type="evidence" value="ECO:0007669"/>
    <property type="project" value="UniProtKB-UniRule"/>
</dbReference>
<keyword evidence="2 7" id="KW-0548">Nucleotidyltransferase</keyword>
<comment type="cofactor">
    <cofactor evidence="7">
        <name>Mg(2+)</name>
        <dbReference type="ChEBI" id="CHEBI:18420"/>
    </cofactor>
</comment>
<dbReference type="EMBL" id="VUKA01000001">
    <property type="protein sequence ID" value="KAA2215127.1"/>
    <property type="molecule type" value="Genomic_DNA"/>
</dbReference>
<feature type="region of interest" description="Adenylyl transferase" evidence="7">
    <location>
        <begin position="476"/>
        <end position="986"/>
    </location>
</feature>
<evidence type="ECO:0000256" key="4">
    <source>
        <dbReference type="ARBA" id="ARBA00022840"/>
    </source>
</evidence>
<evidence type="ECO:0000313" key="10">
    <source>
        <dbReference type="EMBL" id="KAA2215127.1"/>
    </source>
</evidence>
<dbReference type="Gene3D" id="1.20.120.1510">
    <property type="match status" value="1"/>
</dbReference>
<dbReference type="CDD" id="cd05401">
    <property type="entry name" value="NT_GlnE_GlnD_like"/>
    <property type="match status" value="2"/>
</dbReference>
<dbReference type="InterPro" id="IPR013546">
    <property type="entry name" value="PII_UdlTrfase/GS_AdlTrfase"/>
</dbReference>
<evidence type="ECO:0000259" key="9">
    <source>
        <dbReference type="Pfam" id="PF08335"/>
    </source>
</evidence>
<dbReference type="SUPFAM" id="SSF81593">
    <property type="entry name" value="Nucleotidyltransferase substrate binding subunit/domain"/>
    <property type="match status" value="2"/>
</dbReference>
<protein>
    <recommendedName>
        <fullName evidence="7">Bifunctional glutamine synthetase adenylyltransferase/adenylyl-removing enzyme</fullName>
    </recommendedName>
    <alternativeName>
        <fullName evidence="7">ATP:glutamine synthetase adenylyltransferase</fullName>
    </alternativeName>
    <alternativeName>
        <fullName evidence="7">ATase</fullName>
    </alternativeName>
    <domain>
        <recommendedName>
            <fullName evidence="7">Glutamine synthetase adenylyl-L-tyrosine phosphorylase</fullName>
            <ecNumber evidence="7">2.7.7.89</ecNumber>
        </recommendedName>
        <alternativeName>
            <fullName evidence="7">Adenylyl removase</fullName>
            <shortName evidence="7">AR</shortName>
            <shortName evidence="7">AT-N</shortName>
        </alternativeName>
    </domain>
    <domain>
        <recommendedName>
            <fullName evidence="7">Glutamine synthetase adenylyl transferase</fullName>
            <ecNumber evidence="7">2.7.7.42</ecNumber>
        </recommendedName>
        <alternativeName>
            <fullName evidence="7">Adenylyl transferase</fullName>
            <shortName evidence="7">AT</shortName>
            <shortName evidence="7">AT-C</shortName>
        </alternativeName>
    </domain>
</protein>
<comment type="similarity">
    <text evidence="7">Belongs to the GlnE family.</text>
</comment>
<dbReference type="GO" id="GO:0008882">
    <property type="term" value="F:[glutamate-ammonia-ligase] adenylyltransferase activity"/>
    <property type="evidence" value="ECO:0007669"/>
    <property type="project" value="UniProtKB-UniRule"/>
</dbReference>
<sequence>MSPPRQLPPPPFDSAAAEALIESFRQRGAAEQAFATSGRGRDLLAALGGHSPYLTQLAGQESGVLLRFTERGPDDALKLATDPLRRADATATRPAVAQALRRAKRQAALIVAAADITGIWTQDRATAALSTLAEAALDYACAHLLTETARRGELRLPRGGARDPRLVARGSGLTILGMGKLGGGELNYSSDIDLMVLYEPSAAAYHMEQAGPLYVRLARDLVRLMEERTSDGYVFRTDLRLRPDPAATPLAVSIPTAIAYYESTGLNWERAAMIKARPVGGDRALGEAFLTEIRPFTWRRHLDFATITDFHAIKGQIHATHEAKGAHKTVQVEGHNVKLGRGGIREIEFIAQVLQLIWGGRDPALRDPTTLGALAALAAAERLDHQAAADLAKAYGFLRDVEHRLQMVDDRQTHQLPDDESGLARIASFMGYPDLAEFTCILTSHLSRVEMHYASLFERVPSAPAGNVQEQDSALALSFPAEQDDPQTLKHLAAMGFNDPARVSAMIRGWRSGQARAGRSERARELLRLILPSLLQAFAAQREPDLALGRFDAVLSRLSAGVQVLSLFHRNPALLRRVAGILGAAPALANHLAQSPASLEGLLTGSGAGSAASVLPSLVKSARHFEEALDNARRLVTEGRFEIDAAALEGLVDVDTAGLDRSALADAAIGALLPQVTQEFAARFGRIKGASLGVMALGKLGGREMLPASDLDLVLIYDHPDGVPDSSGGPRALPPSTYFSRLAQQMVAAITAPGAEGKLYEVDMRLRPSGNKGPVATSLSSFRRYHQESAWTWERMALTRSRCVAAPPALRRRIQAAVRDAITTHAGEKALADAVAMRSRMLRDLPPEGPWDVKAIPGGLVEVEFVAQALQLAHAKDHPRILSPTTRVALANLAKARLLPRDEAKQLIGADRLFRTVIGLLRLTVGRWRADSLPAPVGAVLLRGTAGLIPPSVVDVAELRQEIEASAERVRRIFERRLGRLNGEHG</sequence>
<dbReference type="GO" id="GO:0047388">
    <property type="term" value="F:[glutamine synthetase]-adenylyl-L-tyrosine phosphorylase activity"/>
    <property type="evidence" value="ECO:0007669"/>
    <property type="project" value="UniProtKB-EC"/>
</dbReference>
<keyword evidence="5 7" id="KW-0460">Magnesium</keyword>
<evidence type="ECO:0000256" key="6">
    <source>
        <dbReference type="ARBA" id="ARBA00023268"/>
    </source>
</evidence>
<evidence type="ECO:0000256" key="7">
    <source>
        <dbReference type="HAMAP-Rule" id="MF_00802"/>
    </source>
</evidence>
<feature type="domain" description="Glutamate-ammonia ligase adenylyltransferase repeated" evidence="8">
    <location>
        <begin position="577"/>
        <end position="812"/>
    </location>
</feature>
<comment type="catalytic activity">
    <reaction evidence="7">
        <text>[glutamine synthetase]-O(4)-(5'-adenylyl)-L-tyrosine + phosphate = [glutamine synthetase]-L-tyrosine + ADP</text>
        <dbReference type="Rhea" id="RHEA:43716"/>
        <dbReference type="Rhea" id="RHEA-COMP:10660"/>
        <dbReference type="Rhea" id="RHEA-COMP:10661"/>
        <dbReference type="ChEBI" id="CHEBI:43474"/>
        <dbReference type="ChEBI" id="CHEBI:46858"/>
        <dbReference type="ChEBI" id="CHEBI:83624"/>
        <dbReference type="ChEBI" id="CHEBI:456216"/>
        <dbReference type="EC" id="2.7.7.89"/>
    </reaction>
</comment>
<dbReference type="Gene3D" id="3.30.460.10">
    <property type="entry name" value="Beta Polymerase, domain 2"/>
    <property type="match status" value="2"/>
</dbReference>
<dbReference type="Gene3D" id="1.20.120.330">
    <property type="entry name" value="Nucleotidyltransferases domain 2"/>
    <property type="match status" value="2"/>
</dbReference>
<evidence type="ECO:0000256" key="2">
    <source>
        <dbReference type="ARBA" id="ARBA00022695"/>
    </source>
</evidence>
<proteinExistence type="inferred from homology"/>
<feature type="domain" description="PII-uridylyltransferase/Glutamine-synthetase adenylyltransferase" evidence="9">
    <location>
        <begin position="312"/>
        <end position="457"/>
    </location>
</feature>
<comment type="function">
    <text evidence="7">Involved in the regulation of glutamine synthetase GlnA, a key enzyme in the process to assimilate ammonia. When cellular nitrogen levels are high, the C-terminal adenylyl transferase (AT) inactivates GlnA by covalent transfer of an adenylyl group from ATP to specific tyrosine residue of GlnA, thus reducing its activity. Conversely, when nitrogen levels are low, the N-terminal adenylyl removase (AR) activates GlnA by removing the adenylyl group by phosphorolysis, increasing its activity. The regulatory region of GlnE binds the signal transduction protein PII (GlnB) which indicates the nitrogen status of the cell.</text>
</comment>
<reference evidence="10 11" key="1">
    <citation type="journal article" date="2015" name="Int. J. Syst. Evol. Microbiol.">
        <title>Roseomonas oryzae sp. nov., isolated from paddy rhizosphere soil.</title>
        <authorList>
            <person name="Ramaprasad E.V."/>
            <person name="Sasikala Ch."/>
            <person name="Ramana Ch.V."/>
        </authorList>
    </citation>
    <scope>NUCLEOTIDE SEQUENCE [LARGE SCALE GENOMIC DNA]</scope>
    <source>
        <strain evidence="10 11">KCTC 42542</strain>
    </source>
</reference>
<dbReference type="EC" id="2.7.7.42" evidence="7"/>
<accession>A0A5B2TKU4</accession>
<name>A0A5B2TKU4_9PROT</name>
<dbReference type="HAMAP" id="MF_00802">
    <property type="entry name" value="GlnE"/>
    <property type="match status" value="1"/>
</dbReference>
<evidence type="ECO:0000256" key="5">
    <source>
        <dbReference type="ARBA" id="ARBA00022842"/>
    </source>
</evidence>
<dbReference type="RefSeq" id="WP_149811080.1">
    <property type="nucleotide sequence ID" value="NZ_VUKA01000001.1"/>
</dbReference>
<comment type="catalytic activity">
    <reaction evidence="7">
        <text>[glutamine synthetase]-L-tyrosine + ATP = [glutamine synthetase]-O(4)-(5'-adenylyl)-L-tyrosine + diphosphate</text>
        <dbReference type="Rhea" id="RHEA:18589"/>
        <dbReference type="Rhea" id="RHEA-COMP:10660"/>
        <dbReference type="Rhea" id="RHEA-COMP:10661"/>
        <dbReference type="ChEBI" id="CHEBI:30616"/>
        <dbReference type="ChEBI" id="CHEBI:33019"/>
        <dbReference type="ChEBI" id="CHEBI:46858"/>
        <dbReference type="ChEBI" id="CHEBI:83624"/>
        <dbReference type="EC" id="2.7.7.42"/>
    </reaction>
</comment>
<dbReference type="AlphaFoldDB" id="A0A5B2TKU4"/>
<feature type="domain" description="Glutamate-ammonia ligase adenylyltransferase repeated" evidence="8">
    <location>
        <begin position="44"/>
        <end position="290"/>
    </location>
</feature>
<comment type="caution">
    <text evidence="10">The sequence shown here is derived from an EMBL/GenBank/DDBJ whole genome shotgun (WGS) entry which is preliminary data.</text>
</comment>
<keyword evidence="6 7" id="KW-0511">Multifunctional enzyme</keyword>
<keyword evidence="3 7" id="KW-0547">Nucleotide-binding</keyword>
<feature type="domain" description="PII-uridylyltransferase/Glutamine-synthetase adenylyltransferase" evidence="9">
    <location>
        <begin position="852"/>
        <end position="975"/>
    </location>
</feature>
<dbReference type="GO" id="GO:0005524">
    <property type="term" value="F:ATP binding"/>
    <property type="evidence" value="ECO:0007669"/>
    <property type="project" value="UniProtKB-UniRule"/>
</dbReference>
<dbReference type="GO" id="GO:0005829">
    <property type="term" value="C:cytosol"/>
    <property type="evidence" value="ECO:0007669"/>
    <property type="project" value="TreeGrafter"/>
</dbReference>
<dbReference type="InterPro" id="IPR005190">
    <property type="entry name" value="GlnE_rpt_dom"/>
</dbReference>
<dbReference type="SUPFAM" id="SSF81301">
    <property type="entry name" value="Nucleotidyltransferase"/>
    <property type="match status" value="2"/>
</dbReference>
<organism evidence="10 11">
    <name type="scientific">Teichococcus oryzae</name>
    <dbReference type="NCBI Taxonomy" id="1608942"/>
    <lineage>
        <taxon>Bacteria</taxon>
        <taxon>Pseudomonadati</taxon>
        <taxon>Pseudomonadota</taxon>
        <taxon>Alphaproteobacteria</taxon>
        <taxon>Acetobacterales</taxon>
        <taxon>Roseomonadaceae</taxon>
        <taxon>Roseomonas</taxon>
    </lineage>
</organism>
<dbReference type="NCBIfam" id="NF010706">
    <property type="entry name" value="PRK14108.1"/>
    <property type="match status" value="1"/>
</dbReference>
<evidence type="ECO:0000256" key="3">
    <source>
        <dbReference type="ARBA" id="ARBA00022741"/>
    </source>
</evidence>
<dbReference type="NCBIfam" id="NF008292">
    <property type="entry name" value="PRK11072.1"/>
    <property type="match status" value="1"/>
</dbReference>
<dbReference type="OrthoDB" id="9759366at2"/>